<gene>
    <name evidence="1" type="ordered locus">llmg_2457</name>
</gene>
<dbReference type="HOGENOM" id="CLU_3311830_0_0_9"/>
<organism evidence="1 2">
    <name type="scientific">Lactococcus lactis subsp. cremoris (strain MG1363)</name>
    <dbReference type="NCBI Taxonomy" id="416870"/>
    <lineage>
        <taxon>Bacteria</taxon>
        <taxon>Bacillati</taxon>
        <taxon>Bacillota</taxon>
        <taxon>Bacilli</taxon>
        <taxon>Lactobacillales</taxon>
        <taxon>Streptococcaceae</taxon>
        <taxon>Lactococcus</taxon>
        <taxon>Lactococcus cremoris subsp. cremoris</taxon>
    </lineage>
</organism>
<dbReference type="AlphaFoldDB" id="A2RNX7"/>
<name>A2RNX7_LACLM</name>
<evidence type="ECO:0000313" key="1">
    <source>
        <dbReference type="EMBL" id="CAL99022.1"/>
    </source>
</evidence>
<proteinExistence type="predicted"/>
<accession>A2RNX7</accession>
<protein>
    <submittedName>
        <fullName evidence="1">Uncharacterized protein</fullName>
    </submittedName>
</protein>
<dbReference type="STRING" id="416870.llmg_2457"/>
<dbReference type="Proteomes" id="UP000000364">
    <property type="component" value="Chromosome"/>
</dbReference>
<dbReference type="EMBL" id="AM406671">
    <property type="protein sequence ID" value="CAL99022.1"/>
    <property type="molecule type" value="Genomic_DNA"/>
</dbReference>
<reference evidence="1 2" key="1">
    <citation type="journal article" date="2007" name="J. Bacteriol.">
        <title>The complete genome sequence of the lactic acid bacterial paradigm Lactococcus lactis subsp. cremoris MG1363.</title>
        <authorList>
            <person name="Wegmann U."/>
            <person name="O'Connell-Motherway M."/>
            <person name="Zomer A."/>
            <person name="Buist G."/>
            <person name="Shearman C."/>
            <person name="Canchaya C."/>
            <person name="Ventura M."/>
            <person name="Goesmann A."/>
            <person name="Gasson M.J."/>
            <person name="Kuipers O.P."/>
            <person name="van Sinderen D."/>
            <person name="Kok J."/>
        </authorList>
    </citation>
    <scope>NUCLEOTIDE SEQUENCE [LARGE SCALE GENOMIC DNA]</scope>
    <source>
        <strain evidence="1 2">MG1363</strain>
    </source>
</reference>
<dbReference type="KEGG" id="llm:llmg_2457"/>
<sequence>MSVSKSVRNLGGTARERPIFRRLVGGIFLIESEGRIIHK</sequence>
<evidence type="ECO:0000313" key="2">
    <source>
        <dbReference type="Proteomes" id="UP000000364"/>
    </source>
</evidence>